<dbReference type="Gene3D" id="2.60.200.20">
    <property type="match status" value="1"/>
</dbReference>
<name>A0A3B0VQA5_9ZZZZ</name>
<dbReference type="PROSITE" id="PS50125">
    <property type="entry name" value="GUANYLATE_CYCLASE_2"/>
    <property type="match status" value="1"/>
</dbReference>
<dbReference type="Gene3D" id="3.30.70.1230">
    <property type="entry name" value="Nucleotide cyclase"/>
    <property type="match status" value="1"/>
</dbReference>
<dbReference type="SMART" id="SM00044">
    <property type="entry name" value="CYCc"/>
    <property type="match status" value="1"/>
</dbReference>
<feature type="domain" description="Guanylate cyclase" evidence="2">
    <location>
        <begin position="130"/>
        <end position="260"/>
    </location>
</feature>
<dbReference type="InterPro" id="IPR001054">
    <property type="entry name" value="A/G_cyclase"/>
</dbReference>
<dbReference type="EMBL" id="UOEX01000462">
    <property type="protein sequence ID" value="VAW42630.1"/>
    <property type="molecule type" value="Genomic_DNA"/>
</dbReference>
<feature type="domain" description="FHA" evidence="1">
    <location>
        <begin position="29"/>
        <end position="79"/>
    </location>
</feature>
<dbReference type="InterPro" id="IPR029787">
    <property type="entry name" value="Nucleotide_cyclase"/>
</dbReference>
<dbReference type="InterPro" id="IPR008984">
    <property type="entry name" value="SMAD_FHA_dom_sf"/>
</dbReference>
<dbReference type="Pfam" id="PF00211">
    <property type="entry name" value="Guanylate_cyc"/>
    <property type="match status" value="1"/>
</dbReference>
<dbReference type="PROSITE" id="PS50006">
    <property type="entry name" value="FHA_DOMAIN"/>
    <property type="match status" value="1"/>
</dbReference>
<proteinExistence type="predicted"/>
<accession>A0A3B0VQA5</accession>
<dbReference type="PANTHER" id="PTHR43081:SF1">
    <property type="entry name" value="ADENYLATE CYCLASE, TERMINAL-DIFFERENTIATION SPECIFIC"/>
    <property type="match status" value="1"/>
</dbReference>
<dbReference type="InterPro" id="IPR000253">
    <property type="entry name" value="FHA_dom"/>
</dbReference>
<dbReference type="CDD" id="cd07302">
    <property type="entry name" value="CHD"/>
    <property type="match status" value="1"/>
</dbReference>
<protein>
    <submittedName>
        <fullName evidence="3">Adenylate cyclase</fullName>
        <ecNumber evidence="3">4.6.1.1</ecNumber>
    </submittedName>
</protein>
<gene>
    <name evidence="3" type="ORF">MNBD_DELTA03-1588</name>
</gene>
<dbReference type="EC" id="4.6.1.1" evidence="3"/>
<evidence type="ECO:0000313" key="3">
    <source>
        <dbReference type="EMBL" id="VAW42630.1"/>
    </source>
</evidence>
<evidence type="ECO:0000259" key="1">
    <source>
        <dbReference type="PROSITE" id="PS50006"/>
    </source>
</evidence>
<dbReference type="AlphaFoldDB" id="A0A3B0VQA5"/>
<dbReference type="GO" id="GO:0035556">
    <property type="term" value="P:intracellular signal transduction"/>
    <property type="evidence" value="ECO:0007669"/>
    <property type="project" value="InterPro"/>
</dbReference>
<dbReference type="GO" id="GO:0004016">
    <property type="term" value="F:adenylate cyclase activity"/>
    <property type="evidence" value="ECO:0007669"/>
    <property type="project" value="UniProtKB-EC"/>
</dbReference>
<dbReference type="PANTHER" id="PTHR43081">
    <property type="entry name" value="ADENYLATE CYCLASE, TERMINAL-DIFFERENTIATION SPECIFIC-RELATED"/>
    <property type="match status" value="1"/>
</dbReference>
<dbReference type="SMART" id="SM00240">
    <property type="entry name" value="FHA"/>
    <property type="match status" value="1"/>
</dbReference>
<sequence>MTSGHSSLALLNKQGSIIKTWPLTAKSSFRIGRGAENDIILANNWTSRQHAILQREENGLFNAIDLGSSNGTSINGQRIHTPTRLYSGDQIQIGSRTTLTFMQEGVPEHQEIITEDDERTVAFLEKDQVTILICDIRDFTSLAEEIGDKNISQVLKLWTALIKSVIDRHQGGIDKFIGDAVMATWIGRSSLPENIRQALSCALELSHETLKLGKKVNLKKPLRIGAALNTGEAVVGNIGVEGGRDYTVIGDLVNVTFRLEELTGRTGKDVIIGAAAARELKGLSNSLAGDSYQVKGRKEPVTAYVADFNQLERLL</sequence>
<dbReference type="InterPro" id="IPR050697">
    <property type="entry name" value="Adenylyl/Guanylyl_Cyclase_3/4"/>
</dbReference>
<dbReference type="GO" id="GO:0009190">
    <property type="term" value="P:cyclic nucleotide biosynthetic process"/>
    <property type="evidence" value="ECO:0007669"/>
    <property type="project" value="InterPro"/>
</dbReference>
<dbReference type="SUPFAM" id="SSF49879">
    <property type="entry name" value="SMAD/FHA domain"/>
    <property type="match status" value="1"/>
</dbReference>
<dbReference type="Pfam" id="PF00498">
    <property type="entry name" value="FHA"/>
    <property type="match status" value="1"/>
</dbReference>
<keyword evidence="3" id="KW-0456">Lyase</keyword>
<organism evidence="3">
    <name type="scientific">hydrothermal vent metagenome</name>
    <dbReference type="NCBI Taxonomy" id="652676"/>
    <lineage>
        <taxon>unclassified sequences</taxon>
        <taxon>metagenomes</taxon>
        <taxon>ecological metagenomes</taxon>
    </lineage>
</organism>
<dbReference type="CDD" id="cd00060">
    <property type="entry name" value="FHA"/>
    <property type="match status" value="1"/>
</dbReference>
<dbReference type="SUPFAM" id="SSF55073">
    <property type="entry name" value="Nucleotide cyclase"/>
    <property type="match status" value="1"/>
</dbReference>
<reference evidence="3" key="1">
    <citation type="submission" date="2018-06" db="EMBL/GenBank/DDBJ databases">
        <authorList>
            <person name="Zhirakovskaya E."/>
        </authorList>
    </citation>
    <scope>NUCLEOTIDE SEQUENCE</scope>
</reference>
<evidence type="ECO:0000259" key="2">
    <source>
        <dbReference type="PROSITE" id="PS50125"/>
    </source>
</evidence>